<dbReference type="Proteomes" id="UP000267251">
    <property type="component" value="Unassembled WGS sequence"/>
</dbReference>
<dbReference type="InterPro" id="IPR044926">
    <property type="entry name" value="RGS_subdomain_2"/>
</dbReference>
<reference evidence="4" key="1">
    <citation type="journal article" date="2018" name="Nat. Microbiol.">
        <title>Leveraging single-cell genomics to expand the fungal tree of life.</title>
        <authorList>
            <person name="Ahrendt S.R."/>
            <person name="Quandt C.A."/>
            <person name="Ciobanu D."/>
            <person name="Clum A."/>
            <person name="Salamov A."/>
            <person name="Andreopoulos B."/>
            <person name="Cheng J.F."/>
            <person name="Woyke T."/>
            <person name="Pelin A."/>
            <person name="Henrissat B."/>
            <person name="Reynolds N.K."/>
            <person name="Benny G.L."/>
            <person name="Smith M.E."/>
            <person name="James T.Y."/>
            <person name="Grigoriev I.V."/>
        </authorList>
    </citation>
    <scope>NUCLEOTIDE SEQUENCE [LARGE SCALE GENOMIC DNA]</scope>
</reference>
<protein>
    <recommendedName>
        <fullName evidence="2">RGS domain-containing protein</fullName>
    </recommendedName>
</protein>
<feature type="transmembrane region" description="Helical" evidence="1">
    <location>
        <begin position="73"/>
        <end position="94"/>
    </location>
</feature>
<evidence type="ECO:0000259" key="2">
    <source>
        <dbReference type="PROSITE" id="PS50132"/>
    </source>
</evidence>
<dbReference type="AlphaFoldDB" id="A0A4P9Y6U8"/>
<keyword evidence="1" id="KW-0472">Membrane</keyword>
<feature type="transmembrane region" description="Helical" evidence="1">
    <location>
        <begin position="201"/>
        <end position="224"/>
    </location>
</feature>
<feature type="transmembrane region" description="Helical" evidence="1">
    <location>
        <begin position="41"/>
        <end position="61"/>
    </location>
</feature>
<dbReference type="PROSITE" id="PS50132">
    <property type="entry name" value="RGS"/>
    <property type="match status" value="1"/>
</dbReference>
<evidence type="ECO:0000256" key="1">
    <source>
        <dbReference type="SAM" id="Phobius"/>
    </source>
</evidence>
<dbReference type="OrthoDB" id="196547at2759"/>
<dbReference type="InterPro" id="IPR036305">
    <property type="entry name" value="RGS_sf"/>
</dbReference>
<dbReference type="Pfam" id="PF00615">
    <property type="entry name" value="RGS"/>
    <property type="match status" value="1"/>
</dbReference>
<feature type="transmembrane region" description="Helical" evidence="1">
    <location>
        <begin position="6"/>
        <end position="29"/>
    </location>
</feature>
<dbReference type="SMART" id="SM00315">
    <property type="entry name" value="RGS"/>
    <property type="match status" value="1"/>
</dbReference>
<proteinExistence type="predicted"/>
<evidence type="ECO:0000313" key="3">
    <source>
        <dbReference type="EMBL" id="RKP14693.1"/>
    </source>
</evidence>
<accession>A0A4P9Y6U8</accession>
<dbReference type="InterPro" id="IPR016137">
    <property type="entry name" value="RGS"/>
</dbReference>
<keyword evidence="1" id="KW-1133">Transmembrane helix</keyword>
<feature type="transmembrane region" description="Helical" evidence="1">
    <location>
        <begin position="267"/>
        <end position="286"/>
    </location>
</feature>
<feature type="transmembrane region" description="Helical" evidence="1">
    <location>
        <begin position="236"/>
        <end position="255"/>
    </location>
</feature>
<organism evidence="3 4">
    <name type="scientific">Piptocephalis cylindrospora</name>
    <dbReference type="NCBI Taxonomy" id="1907219"/>
    <lineage>
        <taxon>Eukaryota</taxon>
        <taxon>Fungi</taxon>
        <taxon>Fungi incertae sedis</taxon>
        <taxon>Zoopagomycota</taxon>
        <taxon>Zoopagomycotina</taxon>
        <taxon>Zoopagomycetes</taxon>
        <taxon>Zoopagales</taxon>
        <taxon>Piptocephalidaceae</taxon>
        <taxon>Piptocephalis</taxon>
    </lineage>
</organism>
<gene>
    <name evidence="3" type="ORF">BJ684DRAFT_18909</name>
</gene>
<name>A0A4P9Y6U8_9FUNG</name>
<keyword evidence="4" id="KW-1185">Reference proteome</keyword>
<evidence type="ECO:0000313" key="4">
    <source>
        <dbReference type="Proteomes" id="UP000267251"/>
    </source>
</evidence>
<dbReference type="EMBL" id="KZ987801">
    <property type="protein sequence ID" value="RKP14693.1"/>
    <property type="molecule type" value="Genomic_DNA"/>
</dbReference>
<feature type="transmembrane region" description="Helical" evidence="1">
    <location>
        <begin position="160"/>
        <end position="181"/>
    </location>
</feature>
<dbReference type="SUPFAM" id="SSF48097">
    <property type="entry name" value="Regulator of G-protein signaling, RGS"/>
    <property type="match status" value="1"/>
</dbReference>
<feature type="domain" description="RGS" evidence="2">
    <location>
        <begin position="303"/>
        <end position="412"/>
    </location>
</feature>
<sequence>MPQMKEKYFFITLLSAHLLLVVPLLILFLTHRWNPSIAHRSPLLTCVLALSNILLAAWSLMRLSYTEPYSCGLELWTLGLGLPLSLLALAARYAHLIVQVRSQRAIYHLYGGLYSSVSPPTSQYPHGSIPEGSETSSMTPSPQRIDWVWRNRRWFSQQALVAWVGLAVVAHTILTAWVAFADHAQLDIVADPMDCVRRTPFTPETICALIYIITLFPALSFQVLKIRENYGIIRELFLSLCTASLAIGGSIVLTTSSPRYRHVLRSIIYEAYLISAYLILVAWPLASTLAPPPITPDGQCEIAFQRALSHPESFEKFKGYAMADLSIQQVMLYLECRRHSLLLPRERKTHIQYILETYLQYGSHCRVNIPKSTLLDLVDAITLGDKEIDKDILNPLQQDVWSLLRAHTWPRYCAWSLSKEKASPLPTSVVHP</sequence>
<dbReference type="Gene3D" id="1.10.167.10">
    <property type="entry name" value="Regulator of G-protein Signalling 4, domain 2"/>
    <property type="match status" value="1"/>
</dbReference>
<keyword evidence="1" id="KW-0812">Transmembrane</keyword>